<dbReference type="RefSeq" id="WP_009974261.1">
    <property type="nucleotide sequence ID" value="NC_008595.1"/>
</dbReference>
<protein>
    <submittedName>
        <fullName evidence="1">Uncharacterized protein</fullName>
    </submittedName>
</protein>
<gene>
    <name evidence="1" type="ordered locus">MAV_0086</name>
</gene>
<name>A0A0H3A2V9_MYCA1</name>
<organism evidence="1 2">
    <name type="scientific">Mycobacterium avium (strain 104)</name>
    <dbReference type="NCBI Taxonomy" id="243243"/>
    <lineage>
        <taxon>Bacteria</taxon>
        <taxon>Bacillati</taxon>
        <taxon>Actinomycetota</taxon>
        <taxon>Actinomycetes</taxon>
        <taxon>Mycobacteriales</taxon>
        <taxon>Mycobacteriaceae</taxon>
        <taxon>Mycobacterium</taxon>
        <taxon>Mycobacterium avium complex (MAC)</taxon>
    </lineage>
</organism>
<reference evidence="1 2" key="1">
    <citation type="submission" date="2006-10" db="EMBL/GenBank/DDBJ databases">
        <authorList>
            <person name="Fleischmann R.D."/>
            <person name="Dodson R.J."/>
            <person name="Haft D.H."/>
            <person name="Merkel J.S."/>
            <person name="Nelson W.C."/>
            <person name="Fraser C.M."/>
        </authorList>
    </citation>
    <scope>NUCLEOTIDE SEQUENCE [LARGE SCALE GENOMIC DNA]</scope>
    <source>
        <strain evidence="1 2">104</strain>
    </source>
</reference>
<sequence>MTVIAAIGALATAAFLGYHVGRRAGSPRPTWAKRTSRPALGRLAITLIAMIAARRIQQRLRAERGRAATHASRLVAPLGILRAGVTRIRCY</sequence>
<dbReference type="HOGENOM" id="CLU_185234_0_0_11"/>
<accession>A0A0H3A2V9</accession>
<evidence type="ECO:0000313" key="1">
    <source>
        <dbReference type="EMBL" id="ABK68942.1"/>
    </source>
</evidence>
<evidence type="ECO:0000313" key="2">
    <source>
        <dbReference type="Proteomes" id="UP000001574"/>
    </source>
</evidence>
<dbReference type="KEGG" id="mav:MAV_0086"/>
<dbReference type="Proteomes" id="UP000001574">
    <property type="component" value="Chromosome"/>
</dbReference>
<dbReference type="EMBL" id="CP000479">
    <property type="protein sequence ID" value="ABK68942.1"/>
    <property type="molecule type" value="Genomic_DNA"/>
</dbReference>
<dbReference type="AlphaFoldDB" id="A0A0H3A2V9"/>
<proteinExistence type="predicted"/>